<dbReference type="InterPro" id="IPR036397">
    <property type="entry name" value="RNaseH_sf"/>
</dbReference>
<comment type="caution">
    <text evidence="1">The sequence shown here is derived from an EMBL/GenBank/DDBJ whole genome shotgun (WGS) entry which is preliminary data.</text>
</comment>
<reference evidence="1 2" key="1">
    <citation type="journal article" date="2020" name="G3 (Bethesda)">
        <title>Draft Genome of the Common Snapping Turtle, Chelydra serpentina, a Model for Phenotypic Plasticity in Reptiles.</title>
        <authorList>
            <person name="Das D."/>
            <person name="Singh S.K."/>
            <person name="Bierstedt J."/>
            <person name="Erickson A."/>
            <person name="Galli G.L.J."/>
            <person name="Crossley D.A. 2nd"/>
            <person name="Rhen T."/>
        </authorList>
    </citation>
    <scope>NUCLEOTIDE SEQUENCE [LARGE SCALE GENOMIC DNA]</scope>
    <source>
        <strain evidence="1">KW</strain>
    </source>
</reference>
<proteinExistence type="predicted"/>
<organism evidence="1 2">
    <name type="scientific">Chelydra serpentina</name>
    <name type="common">Snapping turtle</name>
    <name type="synonym">Testudo serpentina</name>
    <dbReference type="NCBI Taxonomy" id="8475"/>
    <lineage>
        <taxon>Eukaryota</taxon>
        <taxon>Metazoa</taxon>
        <taxon>Chordata</taxon>
        <taxon>Craniata</taxon>
        <taxon>Vertebrata</taxon>
        <taxon>Euteleostomi</taxon>
        <taxon>Archelosauria</taxon>
        <taxon>Testudinata</taxon>
        <taxon>Testudines</taxon>
        <taxon>Cryptodira</taxon>
        <taxon>Durocryptodira</taxon>
        <taxon>Americhelydia</taxon>
        <taxon>Chelydroidea</taxon>
        <taxon>Chelydridae</taxon>
        <taxon>Chelydra</taxon>
    </lineage>
</organism>
<dbReference type="Proteomes" id="UP000765507">
    <property type="component" value="Unassembled WGS sequence"/>
</dbReference>
<dbReference type="GO" id="GO:0003676">
    <property type="term" value="F:nucleic acid binding"/>
    <property type="evidence" value="ECO:0007669"/>
    <property type="project" value="InterPro"/>
</dbReference>
<protein>
    <submittedName>
        <fullName evidence="1">Uncharacterized protein</fullName>
    </submittedName>
</protein>
<gene>
    <name evidence="1" type="ORF">G0U57_020319</name>
</gene>
<accession>A0A8T1S3U0</accession>
<keyword evidence="2" id="KW-1185">Reference proteome</keyword>
<dbReference type="EMBL" id="JAHGAV010000846">
    <property type="protein sequence ID" value="KAG6923520.1"/>
    <property type="molecule type" value="Genomic_DNA"/>
</dbReference>
<evidence type="ECO:0000313" key="2">
    <source>
        <dbReference type="Proteomes" id="UP000765507"/>
    </source>
</evidence>
<dbReference type="Gene3D" id="3.30.420.10">
    <property type="entry name" value="Ribonuclease H-like superfamily/Ribonuclease H"/>
    <property type="match status" value="1"/>
</dbReference>
<dbReference type="AlphaFoldDB" id="A0A8T1S3U0"/>
<name>A0A8T1S3U0_CHESE</name>
<sequence>MPQANFGQSVVFTSSGTKVAHGPLILKLLEAIHLPSAVAIIHVRAHQKGNDPTVWNMAGYSFKGSLSTAFRCPPDGTHSLPHQSNPFYP</sequence>
<evidence type="ECO:0000313" key="1">
    <source>
        <dbReference type="EMBL" id="KAG6923520.1"/>
    </source>
</evidence>